<proteinExistence type="predicted"/>
<dbReference type="Pfam" id="PF03865">
    <property type="entry name" value="ShlB"/>
    <property type="match status" value="1"/>
</dbReference>
<feature type="domain" description="Polypeptide-transport-associated ShlB-type" evidence="5">
    <location>
        <begin position="24"/>
        <end position="97"/>
    </location>
</feature>
<evidence type="ECO:0000313" key="6">
    <source>
        <dbReference type="EMBL" id="RFB01434.1"/>
    </source>
</evidence>
<dbReference type="Proteomes" id="UP000264589">
    <property type="component" value="Unassembled WGS sequence"/>
</dbReference>
<dbReference type="PANTHER" id="PTHR34597:SF6">
    <property type="entry name" value="BLR6126 PROTEIN"/>
    <property type="match status" value="1"/>
</dbReference>
<dbReference type="InterPro" id="IPR005565">
    <property type="entry name" value="Hemolysn_activator_HlyB_C"/>
</dbReference>
<dbReference type="GO" id="GO:0098046">
    <property type="term" value="C:type V protein secretion system complex"/>
    <property type="evidence" value="ECO:0007669"/>
    <property type="project" value="TreeGrafter"/>
</dbReference>
<dbReference type="GO" id="GO:0008320">
    <property type="term" value="F:protein transmembrane transporter activity"/>
    <property type="evidence" value="ECO:0007669"/>
    <property type="project" value="TreeGrafter"/>
</dbReference>
<protein>
    <submittedName>
        <fullName evidence="6">ShlB/FhaC/HecB family hemolysin secretion/activation protein</fullName>
    </submittedName>
</protein>
<dbReference type="Pfam" id="PF08479">
    <property type="entry name" value="POTRA_2"/>
    <property type="match status" value="1"/>
</dbReference>
<sequence length="501" mass="55415">MPAEGAAESATEAELEAEISQTQIRSVHIMGALTVSGHSLEMLAQPYIGRPLARTDLQELADEISQGCQARGLLLCRADIHPQDLDDGVLEVTLSEGYFDRIEADPELMPLLEASFARTLKERPVSEGTFRREVAMLDEIPGLKIKAIRPRRLNGAVYVLEIEGEYDRIGLRGLATNRGSRRDNPWKAFLGGEIGSILSPADRLSFGVLFRPQAIDELIFVRGRYDTAPSYRGMRFYTEFAASNSSPRSELDDRDVEGVLFRGKSGVRFPLYQREGLRLAGDISFESLYSREEESGLELYEDRLHIFRAALQGKRRVGRFGLMTGELEFSQGLDIFNAGGGSRLDGEAEFSKITFSGLYATPLVKGVVARVGTEAQWANNPLLFTEEFGVGGGKFGRGYDFGEVLGENGVAAYLELARPFQFDGLLERVEPYIYGDGGTTWNEGAGLTADGTVLWSAGGGMRLYGRAGWRLSYEAAMPLSDAPYTLDDYYVRHRLDLSFNR</sequence>
<dbReference type="RefSeq" id="WP_116393150.1">
    <property type="nucleotide sequence ID" value="NZ_QUQO01000002.1"/>
</dbReference>
<feature type="domain" description="Haemolysin activator HlyB C-terminal" evidence="4">
    <location>
        <begin position="292"/>
        <end position="462"/>
    </location>
</feature>
<dbReference type="Gene3D" id="3.10.20.310">
    <property type="entry name" value="membrane protein fhac"/>
    <property type="match status" value="1"/>
</dbReference>
<evidence type="ECO:0000256" key="3">
    <source>
        <dbReference type="ARBA" id="ARBA00023237"/>
    </source>
</evidence>
<keyword evidence="1" id="KW-1134">Transmembrane beta strand</keyword>
<evidence type="ECO:0000259" key="4">
    <source>
        <dbReference type="Pfam" id="PF03865"/>
    </source>
</evidence>
<evidence type="ECO:0000259" key="5">
    <source>
        <dbReference type="Pfam" id="PF08479"/>
    </source>
</evidence>
<evidence type="ECO:0000256" key="1">
    <source>
        <dbReference type="ARBA" id="ARBA00022452"/>
    </source>
</evidence>
<keyword evidence="3" id="KW-0998">Cell outer membrane</keyword>
<dbReference type="PANTHER" id="PTHR34597">
    <property type="entry name" value="SLR1661 PROTEIN"/>
    <property type="match status" value="1"/>
</dbReference>
<dbReference type="InterPro" id="IPR013686">
    <property type="entry name" value="Polypept-transport_assoc_ShlB"/>
</dbReference>
<dbReference type="InterPro" id="IPR051544">
    <property type="entry name" value="TPS_OM_transporter"/>
</dbReference>
<evidence type="ECO:0000256" key="2">
    <source>
        <dbReference type="ARBA" id="ARBA00022692"/>
    </source>
</evidence>
<dbReference type="OrthoDB" id="7209508at2"/>
<gene>
    <name evidence="6" type="ORF">DX908_14170</name>
</gene>
<comment type="caution">
    <text evidence="6">The sequence shown here is derived from an EMBL/GenBank/DDBJ whole genome shotgun (WGS) entry which is preliminary data.</text>
</comment>
<reference evidence="6 7" key="1">
    <citation type="submission" date="2018-08" db="EMBL/GenBank/DDBJ databases">
        <title>Parvularcula sp. SM1705, isolated from surface water of the South Sea China.</title>
        <authorList>
            <person name="Sun L."/>
        </authorList>
    </citation>
    <scope>NUCLEOTIDE SEQUENCE [LARGE SCALE GENOMIC DNA]</scope>
    <source>
        <strain evidence="6 7">SM1705</strain>
    </source>
</reference>
<dbReference type="GO" id="GO:0046819">
    <property type="term" value="P:protein secretion by the type V secretion system"/>
    <property type="evidence" value="ECO:0007669"/>
    <property type="project" value="TreeGrafter"/>
</dbReference>
<dbReference type="Gene3D" id="2.40.160.50">
    <property type="entry name" value="membrane protein fhac: a member of the omp85/tpsb transporter family"/>
    <property type="match status" value="1"/>
</dbReference>
<keyword evidence="7" id="KW-1185">Reference proteome</keyword>
<keyword evidence="1" id="KW-0472">Membrane</keyword>
<keyword evidence="2" id="KW-0812">Transmembrane</keyword>
<accession>A0A371R7K0</accession>
<dbReference type="AlphaFoldDB" id="A0A371R7K0"/>
<evidence type="ECO:0000313" key="7">
    <source>
        <dbReference type="Proteomes" id="UP000264589"/>
    </source>
</evidence>
<dbReference type="InParanoid" id="A0A371R7K0"/>
<organism evidence="6 7">
    <name type="scientific">Parvularcula marina</name>
    <dbReference type="NCBI Taxonomy" id="2292771"/>
    <lineage>
        <taxon>Bacteria</taxon>
        <taxon>Pseudomonadati</taxon>
        <taxon>Pseudomonadota</taxon>
        <taxon>Alphaproteobacteria</taxon>
        <taxon>Parvularculales</taxon>
        <taxon>Parvularculaceae</taxon>
        <taxon>Parvularcula</taxon>
    </lineage>
</organism>
<dbReference type="EMBL" id="QUQO01000002">
    <property type="protein sequence ID" value="RFB01434.1"/>
    <property type="molecule type" value="Genomic_DNA"/>
</dbReference>
<name>A0A371R7K0_9PROT</name>